<dbReference type="PANTHER" id="PTHR37827:SF1">
    <property type="entry name" value="HNH DOMAIN-CONTAINING PROTEIN"/>
    <property type="match status" value="1"/>
</dbReference>
<organism evidence="2 3">
    <name type="scientific">Talaromyces atroroseus</name>
    <dbReference type="NCBI Taxonomy" id="1441469"/>
    <lineage>
        <taxon>Eukaryota</taxon>
        <taxon>Fungi</taxon>
        <taxon>Dikarya</taxon>
        <taxon>Ascomycota</taxon>
        <taxon>Pezizomycotina</taxon>
        <taxon>Eurotiomycetes</taxon>
        <taxon>Eurotiomycetidae</taxon>
        <taxon>Eurotiales</taxon>
        <taxon>Trichocomaceae</taxon>
        <taxon>Talaromyces</taxon>
        <taxon>Talaromyces sect. Trachyspermi</taxon>
    </lineage>
</organism>
<dbReference type="Proteomes" id="UP000214365">
    <property type="component" value="Unassembled WGS sequence"/>
</dbReference>
<feature type="compositionally biased region" description="Low complexity" evidence="1">
    <location>
        <begin position="355"/>
        <end position="395"/>
    </location>
</feature>
<dbReference type="GeneID" id="31005354"/>
<reference evidence="2 3" key="1">
    <citation type="submission" date="2015-06" db="EMBL/GenBank/DDBJ databases">
        <title>Talaromyces atroroseus IBT 11181 draft genome.</title>
        <authorList>
            <person name="Rasmussen K.B."/>
            <person name="Rasmussen S."/>
            <person name="Petersen B."/>
            <person name="Sicheritz-Ponten T."/>
            <person name="Mortensen U.H."/>
            <person name="Thrane U."/>
        </authorList>
    </citation>
    <scope>NUCLEOTIDE SEQUENCE [LARGE SCALE GENOMIC DNA]</scope>
    <source>
        <strain evidence="2 3">IBT 11181</strain>
    </source>
</reference>
<feature type="compositionally biased region" description="Basic and acidic residues" evidence="1">
    <location>
        <begin position="303"/>
        <end position="313"/>
    </location>
</feature>
<feature type="compositionally biased region" description="Acidic residues" evidence="1">
    <location>
        <begin position="442"/>
        <end position="458"/>
    </location>
</feature>
<evidence type="ECO:0000256" key="1">
    <source>
        <dbReference type="SAM" id="MobiDB-lite"/>
    </source>
</evidence>
<proteinExistence type="predicted"/>
<keyword evidence="3" id="KW-1185">Reference proteome</keyword>
<gene>
    <name evidence="2" type="ORF">UA08_05598</name>
</gene>
<feature type="compositionally biased region" description="Low complexity" evidence="1">
    <location>
        <begin position="327"/>
        <end position="336"/>
    </location>
</feature>
<feature type="compositionally biased region" description="Polar residues" evidence="1">
    <location>
        <begin position="337"/>
        <end position="351"/>
    </location>
</feature>
<dbReference type="PANTHER" id="PTHR37827">
    <property type="entry name" value="TUDOR DOMAIN-CONTAINING PROTEIN"/>
    <property type="match status" value="1"/>
</dbReference>
<evidence type="ECO:0008006" key="4">
    <source>
        <dbReference type="Google" id="ProtNLM"/>
    </source>
</evidence>
<dbReference type="EMBL" id="LFMY01000008">
    <property type="protein sequence ID" value="OKL59109.1"/>
    <property type="molecule type" value="Genomic_DNA"/>
</dbReference>
<comment type="caution">
    <text evidence="2">The sequence shown here is derived from an EMBL/GenBank/DDBJ whole genome shotgun (WGS) entry which is preliminary data.</text>
</comment>
<evidence type="ECO:0000313" key="3">
    <source>
        <dbReference type="Proteomes" id="UP000214365"/>
    </source>
</evidence>
<sequence>METLAAPIPVSVAESLSVYAILPESLDLTAAFLRPVLTDYITSVTSGPPVWASTRTESCEICERDWIPLSYHHLIPREVHAKVLKRGWHDEWQLNSVAWLCRACHSFVHRMASNEELARGSPMGISPSTLPLLRPPLPPSIFNHHNNSQLTASQTPRFASPTQTEWLQHTNTKVEKASSMSSPDTHSYTLPKTQNFFFHIYTTHAHRIIEDYIARNKKERIRRAKIETDIIRLTHENPDLPISHKVIMHTNTFETFWSEQKIAYDLPDKSLARLEPEYSLMDEVACPAQQGDDSGLSAVENFTTKDKEDDAPNAKKPARGANKKKNNNNSSSSSNNTQPRQPLSNKKNAQPQGIKAPRNRAATAAATTKKPQTAAPSKPKPTTSTSTTTTTRKPTGVIKNVSPKAVSSTAAPSPRGPLSAREAYEQCMARNRNEPKLRGPSSDEEDDDDDGSSESEAE</sequence>
<dbReference type="OrthoDB" id="4850648at2759"/>
<evidence type="ECO:0000313" key="2">
    <source>
        <dbReference type="EMBL" id="OKL59109.1"/>
    </source>
</evidence>
<feature type="region of interest" description="Disordered" evidence="1">
    <location>
        <begin position="303"/>
        <end position="458"/>
    </location>
</feature>
<protein>
    <recommendedName>
        <fullName evidence="4">HNH domain-containing protein</fullName>
    </recommendedName>
</protein>
<name>A0A225AU33_TALAT</name>
<dbReference type="AlphaFoldDB" id="A0A225AU33"/>
<accession>A0A225AU33</accession>
<feature type="compositionally biased region" description="Basic residues" evidence="1">
    <location>
        <begin position="316"/>
        <end position="326"/>
    </location>
</feature>
<dbReference type="RefSeq" id="XP_020119230.1">
    <property type="nucleotide sequence ID" value="XM_020267886.1"/>
</dbReference>
<dbReference type="STRING" id="1441469.A0A225AU33"/>